<protein>
    <submittedName>
        <fullName evidence="4">Recombinase family protein</fullName>
    </submittedName>
</protein>
<dbReference type="Gene3D" id="3.90.1750.20">
    <property type="entry name" value="Putative Large Serine Recombinase, Chain B, Domain 2"/>
    <property type="match status" value="1"/>
</dbReference>
<dbReference type="InterPro" id="IPR025827">
    <property type="entry name" value="Zn_ribbon_recom_dom"/>
</dbReference>
<comment type="caution">
    <text evidence="4">The sequence shown here is derived from an EMBL/GenBank/DDBJ whole genome shotgun (WGS) entry which is preliminary data.</text>
</comment>
<dbReference type="InterPro" id="IPR006119">
    <property type="entry name" value="Resolv_N"/>
</dbReference>
<organism evidence="4 5">
    <name type="scientific">Agathobaculum hominis</name>
    <dbReference type="NCBI Taxonomy" id="2763014"/>
    <lineage>
        <taxon>Bacteria</taxon>
        <taxon>Bacillati</taxon>
        <taxon>Bacillota</taxon>
        <taxon>Clostridia</taxon>
        <taxon>Eubacteriales</taxon>
        <taxon>Butyricicoccaceae</taxon>
        <taxon>Agathobaculum</taxon>
    </lineage>
</organism>
<dbReference type="Pfam" id="PF00239">
    <property type="entry name" value="Resolvase"/>
    <property type="match status" value="1"/>
</dbReference>
<evidence type="ECO:0000259" key="2">
    <source>
        <dbReference type="PROSITE" id="PS51736"/>
    </source>
</evidence>
<dbReference type="SUPFAM" id="SSF53041">
    <property type="entry name" value="Resolvase-like"/>
    <property type="match status" value="1"/>
</dbReference>
<dbReference type="RefSeq" id="WP_186969880.1">
    <property type="nucleotide sequence ID" value="NZ_JACOPK010000005.1"/>
</dbReference>
<name>A0ABR7GMY8_9FIRM</name>
<dbReference type="EMBL" id="JACOPK010000005">
    <property type="protein sequence ID" value="MBC5695658.1"/>
    <property type="molecule type" value="Genomic_DNA"/>
</dbReference>
<keyword evidence="1" id="KW-0175">Coiled coil</keyword>
<dbReference type="Pfam" id="PF07508">
    <property type="entry name" value="Recombinase"/>
    <property type="match status" value="1"/>
</dbReference>
<keyword evidence="5" id="KW-1185">Reference proteome</keyword>
<sequence length="570" mass="65810">MDVRRLDEMQAQGRSIFDTELAVAYYARVSTDKDEQINSLGNQKRYFEDYIAANPHWTFSGGYVDEGISGTSVEGREQFLRMIEDAKRGRFDLIITKEISRFARNTLDSLSYTRELLRFGVGVYFQNDNINTFDKDAELRLTIMSSIAQDEVRKLSERTRFGFKRAQENSVLLGQNNLFGYNKVDGRLEIVEHEAAIVREVFERYTAGDLGLRAIANDLERRGIRGRQGRPLTYSTLYGMIRNPKYKGCYAGRRYASRDYRDKRSYRLSEDKWLVHEDDRVPAIVPEAMWDEANRLLAARGQTMKQHAQASQNRYAYSGKLICAKHGTAFHRHVYKSKSRGEVECWNCKLYREKGKQGGCDSPTVYSHELDRILARVFEQVTDERSTAMQEYIDNLRAFAAQQDNAPALAKVEQELETVTRRKDKLLDLALAGALSNEEFRQRNEACNEQLAALEQQRKELQNADKTLEQRIRRVESLRRTIEERWQTNCGFSREMSKALVDRIVVDADESRTCIRLEIFLTTGSDFRAEPVLSAATQSPDAQMKLTFPRSRSGHQGDYSVTYLVRWHLG</sequence>
<dbReference type="InterPro" id="IPR038109">
    <property type="entry name" value="DNA_bind_recomb_sf"/>
</dbReference>
<dbReference type="Pfam" id="PF13408">
    <property type="entry name" value="Zn_ribbon_recom"/>
    <property type="match status" value="1"/>
</dbReference>
<feature type="coiled-coil region" evidence="1">
    <location>
        <begin position="409"/>
        <end position="481"/>
    </location>
</feature>
<evidence type="ECO:0000256" key="1">
    <source>
        <dbReference type="SAM" id="Coils"/>
    </source>
</evidence>
<dbReference type="InterPro" id="IPR011109">
    <property type="entry name" value="DNA_bind_recombinase_dom"/>
</dbReference>
<feature type="domain" description="Recombinase" evidence="3">
    <location>
        <begin position="178"/>
        <end position="303"/>
    </location>
</feature>
<dbReference type="CDD" id="cd00338">
    <property type="entry name" value="Ser_Recombinase"/>
    <property type="match status" value="1"/>
</dbReference>
<dbReference type="PROSITE" id="PS51736">
    <property type="entry name" value="RECOMBINASES_3"/>
    <property type="match status" value="1"/>
</dbReference>
<dbReference type="PANTHER" id="PTHR30461:SF23">
    <property type="entry name" value="DNA RECOMBINASE-RELATED"/>
    <property type="match status" value="1"/>
</dbReference>
<evidence type="ECO:0000259" key="3">
    <source>
        <dbReference type="PROSITE" id="PS51737"/>
    </source>
</evidence>
<accession>A0ABR7GMY8</accession>
<dbReference type="InterPro" id="IPR036162">
    <property type="entry name" value="Resolvase-like_N_sf"/>
</dbReference>
<dbReference type="Proteomes" id="UP000641741">
    <property type="component" value="Unassembled WGS sequence"/>
</dbReference>
<evidence type="ECO:0000313" key="4">
    <source>
        <dbReference type="EMBL" id="MBC5695658.1"/>
    </source>
</evidence>
<dbReference type="SMART" id="SM00857">
    <property type="entry name" value="Resolvase"/>
    <property type="match status" value="1"/>
</dbReference>
<dbReference type="InterPro" id="IPR050639">
    <property type="entry name" value="SSR_resolvase"/>
</dbReference>
<evidence type="ECO:0000313" key="5">
    <source>
        <dbReference type="Proteomes" id="UP000641741"/>
    </source>
</evidence>
<reference evidence="4 5" key="1">
    <citation type="submission" date="2020-08" db="EMBL/GenBank/DDBJ databases">
        <title>Genome public.</title>
        <authorList>
            <person name="Liu C."/>
            <person name="Sun Q."/>
        </authorList>
    </citation>
    <scope>NUCLEOTIDE SEQUENCE [LARGE SCALE GENOMIC DNA]</scope>
    <source>
        <strain evidence="4 5">M2</strain>
    </source>
</reference>
<feature type="domain" description="Resolvase/invertase-type recombinase catalytic" evidence="2">
    <location>
        <begin position="22"/>
        <end position="170"/>
    </location>
</feature>
<proteinExistence type="predicted"/>
<dbReference type="PROSITE" id="PS51737">
    <property type="entry name" value="RECOMBINASE_DNA_BIND"/>
    <property type="match status" value="1"/>
</dbReference>
<gene>
    <name evidence="4" type="ORF">H8S02_06835</name>
</gene>
<dbReference type="Gene3D" id="3.40.50.1390">
    <property type="entry name" value="Resolvase, N-terminal catalytic domain"/>
    <property type="match status" value="1"/>
</dbReference>
<dbReference type="PANTHER" id="PTHR30461">
    <property type="entry name" value="DNA-INVERTASE FROM LAMBDOID PROPHAGE"/>
    <property type="match status" value="1"/>
</dbReference>